<proteinExistence type="predicted"/>
<feature type="compositionally biased region" description="Basic and acidic residues" evidence="1">
    <location>
        <begin position="330"/>
        <end position="349"/>
    </location>
</feature>
<comment type="caution">
    <text evidence="3">The sequence shown here is derived from an EMBL/GenBank/DDBJ whole genome shotgun (WGS) entry which is preliminary data.</text>
</comment>
<dbReference type="PANTHER" id="PTHR13748:SF62">
    <property type="entry name" value="COBW DOMAIN-CONTAINING PROTEIN"/>
    <property type="match status" value="1"/>
</dbReference>
<evidence type="ECO:0000256" key="1">
    <source>
        <dbReference type="SAM" id="MobiDB-lite"/>
    </source>
</evidence>
<dbReference type="AlphaFoldDB" id="A0A813JR76"/>
<dbReference type="SUPFAM" id="SSF52540">
    <property type="entry name" value="P-loop containing nucleoside triphosphate hydrolases"/>
    <property type="match status" value="1"/>
</dbReference>
<name>A0A813JR76_POLGL</name>
<organism evidence="3 4">
    <name type="scientific">Polarella glacialis</name>
    <name type="common">Dinoflagellate</name>
    <dbReference type="NCBI Taxonomy" id="89957"/>
    <lineage>
        <taxon>Eukaryota</taxon>
        <taxon>Sar</taxon>
        <taxon>Alveolata</taxon>
        <taxon>Dinophyceae</taxon>
        <taxon>Suessiales</taxon>
        <taxon>Suessiaceae</taxon>
        <taxon>Polarella</taxon>
    </lineage>
</organism>
<evidence type="ECO:0000313" key="4">
    <source>
        <dbReference type="Proteomes" id="UP000626109"/>
    </source>
</evidence>
<dbReference type="CDD" id="cd03112">
    <property type="entry name" value="CobW-like"/>
    <property type="match status" value="1"/>
</dbReference>
<dbReference type="InterPro" id="IPR051316">
    <property type="entry name" value="Zinc-reg_GTPase_activator"/>
</dbReference>
<sequence length="422" mass="44950">MANVALAFHPSVQLPAAAAQALAGALIAFESTWTVRELSLAIERHVATQQSLGLRICALINPARARAVPPHEQALSHFNDGDRVVVLGDVQSSPYPDLSAVKLRAPGGPVPITIFTGFLGSGKTTVLNHLLSGQKDKKFAVIENEFGEVPIDNELLHNSALGMAEQVIVMENGCMCCTVRGDLLGAFDAIRRQMETGSPLDAVLVETTGMADPVPIVRTVRQTPDIAKYFQLDGTITLVDARTIIDRLEECAGGNDDQERHSQIAFADKILLNKLDLVSDQEVAEVWSRIRSYNSSAPIVSSVKGVVPASELTNIGAYDMDQIAFVEESHGEGHGGAHEGGHDCQEDHGAGLGHGGGHEGGDDGQEEHGSSGHIHGHGHSASSRHDSQIGSFSIEPALDHFQFGRAWKLSLLPLLGQTVLHG</sequence>
<feature type="compositionally biased region" description="Basic and acidic residues" evidence="1">
    <location>
        <begin position="356"/>
        <end position="370"/>
    </location>
</feature>
<dbReference type="InterPro" id="IPR027417">
    <property type="entry name" value="P-loop_NTPase"/>
</dbReference>
<feature type="region of interest" description="Disordered" evidence="1">
    <location>
        <begin position="330"/>
        <end position="387"/>
    </location>
</feature>
<dbReference type="PANTHER" id="PTHR13748">
    <property type="entry name" value="COBW-RELATED"/>
    <property type="match status" value="1"/>
</dbReference>
<gene>
    <name evidence="3" type="ORF">PGLA2088_LOCUS22239</name>
</gene>
<accession>A0A813JR76</accession>
<evidence type="ECO:0000313" key="3">
    <source>
        <dbReference type="EMBL" id="CAE8681029.1"/>
    </source>
</evidence>
<reference evidence="3" key="1">
    <citation type="submission" date="2021-02" db="EMBL/GenBank/DDBJ databases">
        <authorList>
            <person name="Dougan E. K."/>
            <person name="Rhodes N."/>
            <person name="Thang M."/>
            <person name="Chan C."/>
        </authorList>
    </citation>
    <scope>NUCLEOTIDE SEQUENCE</scope>
</reference>
<dbReference type="EMBL" id="CAJNNW010025917">
    <property type="protein sequence ID" value="CAE8681029.1"/>
    <property type="molecule type" value="Genomic_DNA"/>
</dbReference>
<protein>
    <recommendedName>
        <fullName evidence="2">CobW/HypB/UreG nucleotide-binding domain-containing protein</fullName>
    </recommendedName>
</protein>
<dbReference type="GO" id="GO:0005737">
    <property type="term" value="C:cytoplasm"/>
    <property type="evidence" value="ECO:0007669"/>
    <property type="project" value="TreeGrafter"/>
</dbReference>
<dbReference type="Pfam" id="PF02492">
    <property type="entry name" value="cobW"/>
    <property type="match status" value="1"/>
</dbReference>
<evidence type="ECO:0000259" key="2">
    <source>
        <dbReference type="Pfam" id="PF02492"/>
    </source>
</evidence>
<dbReference type="Gene3D" id="3.40.50.300">
    <property type="entry name" value="P-loop containing nucleotide triphosphate hydrolases"/>
    <property type="match status" value="1"/>
</dbReference>
<dbReference type="Proteomes" id="UP000626109">
    <property type="component" value="Unassembled WGS sequence"/>
</dbReference>
<feature type="domain" description="CobW/HypB/UreG nucleotide-binding" evidence="2">
    <location>
        <begin position="111"/>
        <end position="300"/>
    </location>
</feature>
<dbReference type="InterPro" id="IPR003495">
    <property type="entry name" value="CobW/HypB/UreG_nucleotide-bd"/>
</dbReference>